<sequence length="92" mass="10163">MSTQYSTGFRGKPKSVTGLMSSVRAGVTKSLSSSYFLPSNFRKRLGRMTISFIVCWNVYACMYAYSSKSADDDSRVHGPIMGFAPKMRGLIS</sequence>
<keyword evidence="3" id="KW-1185">Reference proteome</keyword>
<dbReference type="EMBL" id="BLXT01003952">
    <property type="protein sequence ID" value="GFO08294.1"/>
    <property type="molecule type" value="Genomic_DNA"/>
</dbReference>
<keyword evidence="1" id="KW-0472">Membrane</keyword>
<reference evidence="2 3" key="1">
    <citation type="journal article" date="2021" name="Elife">
        <title>Chloroplast acquisition without the gene transfer in kleptoplastic sea slugs, Plakobranchus ocellatus.</title>
        <authorList>
            <person name="Maeda T."/>
            <person name="Takahashi S."/>
            <person name="Yoshida T."/>
            <person name="Shimamura S."/>
            <person name="Takaki Y."/>
            <person name="Nagai Y."/>
            <person name="Toyoda A."/>
            <person name="Suzuki Y."/>
            <person name="Arimoto A."/>
            <person name="Ishii H."/>
            <person name="Satoh N."/>
            <person name="Nishiyama T."/>
            <person name="Hasebe M."/>
            <person name="Maruyama T."/>
            <person name="Minagawa J."/>
            <person name="Obokata J."/>
            <person name="Shigenobu S."/>
        </authorList>
    </citation>
    <scope>NUCLEOTIDE SEQUENCE [LARGE SCALE GENOMIC DNA]</scope>
</reference>
<keyword evidence="1" id="KW-1133">Transmembrane helix</keyword>
<dbReference type="Proteomes" id="UP000735302">
    <property type="component" value="Unassembled WGS sequence"/>
</dbReference>
<comment type="caution">
    <text evidence="2">The sequence shown here is derived from an EMBL/GenBank/DDBJ whole genome shotgun (WGS) entry which is preliminary data.</text>
</comment>
<keyword evidence="1" id="KW-0812">Transmembrane</keyword>
<evidence type="ECO:0000313" key="3">
    <source>
        <dbReference type="Proteomes" id="UP000735302"/>
    </source>
</evidence>
<dbReference type="AlphaFoldDB" id="A0AAV4AQ54"/>
<evidence type="ECO:0000256" key="1">
    <source>
        <dbReference type="SAM" id="Phobius"/>
    </source>
</evidence>
<evidence type="ECO:0000313" key="2">
    <source>
        <dbReference type="EMBL" id="GFO08294.1"/>
    </source>
</evidence>
<proteinExistence type="predicted"/>
<accession>A0AAV4AQ54</accession>
<gene>
    <name evidence="2" type="ORF">PoB_003479900</name>
</gene>
<name>A0AAV4AQ54_9GAST</name>
<organism evidence="2 3">
    <name type="scientific">Plakobranchus ocellatus</name>
    <dbReference type="NCBI Taxonomy" id="259542"/>
    <lineage>
        <taxon>Eukaryota</taxon>
        <taxon>Metazoa</taxon>
        <taxon>Spiralia</taxon>
        <taxon>Lophotrochozoa</taxon>
        <taxon>Mollusca</taxon>
        <taxon>Gastropoda</taxon>
        <taxon>Heterobranchia</taxon>
        <taxon>Euthyneura</taxon>
        <taxon>Panpulmonata</taxon>
        <taxon>Sacoglossa</taxon>
        <taxon>Placobranchoidea</taxon>
        <taxon>Plakobranchidae</taxon>
        <taxon>Plakobranchus</taxon>
    </lineage>
</organism>
<protein>
    <submittedName>
        <fullName evidence="2">Uncharacterized protein</fullName>
    </submittedName>
</protein>
<feature type="transmembrane region" description="Helical" evidence="1">
    <location>
        <begin position="45"/>
        <end position="65"/>
    </location>
</feature>